<dbReference type="RefSeq" id="WP_139163851.1">
    <property type="nucleotide sequence ID" value="NZ_FMUX01000002.1"/>
</dbReference>
<evidence type="ECO:0000256" key="1">
    <source>
        <dbReference type="SAM" id="SignalP"/>
    </source>
</evidence>
<protein>
    <submittedName>
        <fullName evidence="2">Uncharacterized protein</fullName>
    </submittedName>
</protein>
<dbReference type="AlphaFoldDB" id="A0A1G5C4T3"/>
<name>A0A1G5C4T3_9BACT</name>
<dbReference type="Proteomes" id="UP000198870">
    <property type="component" value="Unassembled WGS sequence"/>
</dbReference>
<gene>
    <name evidence="2" type="ORF">SAMN05216233_102376</name>
</gene>
<dbReference type="EMBL" id="FMUX01000002">
    <property type="protein sequence ID" value="SCX97320.1"/>
    <property type="molecule type" value="Genomic_DNA"/>
</dbReference>
<evidence type="ECO:0000313" key="3">
    <source>
        <dbReference type="Proteomes" id="UP000198870"/>
    </source>
</evidence>
<keyword evidence="3" id="KW-1185">Reference proteome</keyword>
<organism evidence="2 3">
    <name type="scientific">Desulfoluna spongiiphila</name>
    <dbReference type="NCBI Taxonomy" id="419481"/>
    <lineage>
        <taxon>Bacteria</taxon>
        <taxon>Pseudomonadati</taxon>
        <taxon>Thermodesulfobacteriota</taxon>
        <taxon>Desulfobacteria</taxon>
        <taxon>Desulfobacterales</taxon>
        <taxon>Desulfolunaceae</taxon>
        <taxon>Desulfoluna</taxon>
    </lineage>
</organism>
<feature type="chain" id="PRO_5011786404" evidence="1">
    <location>
        <begin position="31"/>
        <end position="159"/>
    </location>
</feature>
<accession>A0A1G5C4T3</accession>
<sequence length="159" mass="17351">MNSMKRCVVRFLPAAMVILAVTLAAGPAAAGLFDFTHGRIAAPGSDLYALGTEAIEQGLGGTSYFTNGEGRVVEVRAKEMASGDLRVTVRRVHIPKNYVADTHDGTLEAERTYTRLEELAEESPWVGGYAVLPHNEGYEAYKFGVMVETEFNRNHVSDK</sequence>
<proteinExistence type="predicted"/>
<reference evidence="2 3" key="1">
    <citation type="submission" date="2016-10" db="EMBL/GenBank/DDBJ databases">
        <authorList>
            <person name="de Groot N.N."/>
        </authorList>
    </citation>
    <scope>NUCLEOTIDE SEQUENCE [LARGE SCALE GENOMIC DNA]</scope>
    <source>
        <strain evidence="2 3">AA1</strain>
    </source>
</reference>
<feature type="signal peptide" evidence="1">
    <location>
        <begin position="1"/>
        <end position="30"/>
    </location>
</feature>
<keyword evidence="1" id="KW-0732">Signal</keyword>
<evidence type="ECO:0000313" key="2">
    <source>
        <dbReference type="EMBL" id="SCX97320.1"/>
    </source>
</evidence>